<comment type="caution">
    <text evidence="5">The sequence shown here is derived from an EMBL/GenBank/DDBJ whole genome shotgun (WGS) entry which is preliminary data.</text>
</comment>
<reference evidence="5" key="1">
    <citation type="journal article" date="2020" name="Phytopathology">
        <title>Genome sequence of the chestnut blight fungus Cryphonectria parasitica EP155: A fundamental resource for an archetypical invasive plant pathogen.</title>
        <authorList>
            <person name="Crouch J.A."/>
            <person name="Dawe A."/>
            <person name="Aerts A."/>
            <person name="Barry K."/>
            <person name="Churchill A.C.L."/>
            <person name="Grimwood J."/>
            <person name="Hillman B."/>
            <person name="Milgroom M.G."/>
            <person name="Pangilinan J."/>
            <person name="Smith M."/>
            <person name="Salamov A."/>
            <person name="Schmutz J."/>
            <person name="Yadav J."/>
            <person name="Grigoriev I.V."/>
            <person name="Nuss D."/>
        </authorList>
    </citation>
    <scope>NUCLEOTIDE SEQUENCE</scope>
    <source>
        <strain evidence="5">EP155</strain>
    </source>
</reference>
<dbReference type="GO" id="GO:0016491">
    <property type="term" value="F:oxidoreductase activity"/>
    <property type="evidence" value="ECO:0007669"/>
    <property type="project" value="UniProtKB-KW"/>
</dbReference>
<dbReference type="RefSeq" id="XP_040774860.1">
    <property type="nucleotide sequence ID" value="XM_040924435.1"/>
</dbReference>
<dbReference type="PANTHER" id="PTHR24320">
    <property type="entry name" value="RETINOL DEHYDROGENASE"/>
    <property type="match status" value="1"/>
</dbReference>
<proteinExistence type="inferred from homology"/>
<name>A0A9P4XYY7_CRYP1</name>
<comment type="similarity">
    <text evidence="1">Belongs to the short-chain dehydrogenases/reductases (SDR) family.</text>
</comment>
<keyword evidence="6" id="KW-1185">Reference proteome</keyword>
<dbReference type="GeneID" id="63841564"/>
<dbReference type="PANTHER" id="PTHR24320:SF282">
    <property type="entry name" value="WW DOMAIN-CONTAINING OXIDOREDUCTASE"/>
    <property type="match status" value="1"/>
</dbReference>
<evidence type="ECO:0000313" key="5">
    <source>
        <dbReference type="EMBL" id="KAF3763899.1"/>
    </source>
</evidence>
<gene>
    <name evidence="5" type="ORF">M406DRAFT_51240</name>
</gene>
<evidence type="ECO:0000256" key="2">
    <source>
        <dbReference type="ARBA" id="ARBA00022857"/>
    </source>
</evidence>
<keyword evidence="2" id="KW-0521">NADP</keyword>
<dbReference type="EMBL" id="MU032349">
    <property type="protein sequence ID" value="KAF3763899.1"/>
    <property type="molecule type" value="Genomic_DNA"/>
</dbReference>
<evidence type="ECO:0000256" key="1">
    <source>
        <dbReference type="ARBA" id="ARBA00006484"/>
    </source>
</evidence>
<dbReference type="Pfam" id="PF00106">
    <property type="entry name" value="adh_short"/>
    <property type="match status" value="1"/>
</dbReference>
<accession>A0A9P4XYY7</accession>
<dbReference type="Gene3D" id="3.40.50.720">
    <property type="entry name" value="NAD(P)-binding Rossmann-like Domain"/>
    <property type="match status" value="1"/>
</dbReference>
<dbReference type="InterPro" id="IPR020904">
    <property type="entry name" value="Sc_DH/Rdtase_CS"/>
</dbReference>
<evidence type="ECO:0008006" key="7">
    <source>
        <dbReference type="Google" id="ProtNLM"/>
    </source>
</evidence>
<sequence>MRVTIFGSKSEHNPASFEPARDIPSLADRVVLITGAAGDLGRVTATQLAKYGRPARIYVADLPPRDEGGREAVEGGNKTEIRFLDLDLGSFESVQQCAANFTSKEDRLDLMILNAGIIRVKPGVTKEGYESHFGINYVGHALLTRLLMPVMLRTAKQQQQQQGEGDTTTRRGRLVIVSSEGWAMAPKGGILFDKVKSDCADMGYLRRYGQSKLALIHLTKHLAKLHPEIDIVALHPGRVNTGMGTELGKESLLVRLTAPLAPFLSVDPDEGARNHLWTATSPNVVSGKYYEPVGVPDKEGATARDDEMKEALMQWTDNELKGVAAPPSE</sequence>
<evidence type="ECO:0000256" key="3">
    <source>
        <dbReference type="ARBA" id="ARBA00023002"/>
    </source>
</evidence>
<dbReference type="InterPro" id="IPR002347">
    <property type="entry name" value="SDR_fam"/>
</dbReference>
<dbReference type="AlphaFoldDB" id="A0A9P4XYY7"/>
<dbReference type="OrthoDB" id="191139at2759"/>
<dbReference type="InterPro" id="IPR036291">
    <property type="entry name" value="NAD(P)-bd_dom_sf"/>
</dbReference>
<dbReference type="PRINTS" id="PR00081">
    <property type="entry name" value="GDHRDH"/>
</dbReference>
<feature type="region of interest" description="Disordered" evidence="4">
    <location>
        <begin position="1"/>
        <end position="20"/>
    </location>
</feature>
<protein>
    <recommendedName>
        <fullName evidence="7">NAD(P)-binding protein</fullName>
    </recommendedName>
</protein>
<organism evidence="5 6">
    <name type="scientific">Cryphonectria parasitica (strain ATCC 38755 / EP155)</name>
    <dbReference type="NCBI Taxonomy" id="660469"/>
    <lineage>
        <taxon>Eukaryota</taxon>
        <taxon>Fungi</taxon>
        <taxon>Dikarya</taxon>
        <taxon>Ascomycota</taxon>
        <taxon>Pezizomycotina</taxon>
        <taxon>Sordariomycetes</taxon>
        <taxon>Sordariomycetidae</taxon>
        <taxon>Diaporthales</taxon>
        <taxon>Cryphonectriaceae</taxon>
        <taxon>Cryphonectria-Endothia species complex</taxon>
        <taxon>Cryphonectria</taxon>
    </lineage>
</organism>
<dbReference type="SUPFAM" id="SSF51735">
    <property type="entry name" value="NAD(P)-binding Rossmann-fold domains"/>
    <property type="match status" value="1"/>
</dbReference>
<evidence type="ECO:0000256" key="4">
    <source>
        <dbReference type="SAM" id="MobiDB-lite"/>
    </source>
</evidence>
<evidence type="ECO:0000313" key="6">
    <source>
        <dbReference type="Proteomes" id="UP000803844"/>
    </source>
</evidence>
<dbReference type="Proteomes" id="UP000803844">
    <property type="component" value="Unassembled WGS sequence"/>
</dbReference>
<keyword evidence="3" id="KW-0560">Oxidoreductase</keyword>
<dbReference type="PROSITE" id="PS00061">
    <property type="entry name" value="ADH_SHORT"/>
    <property type="match status" value="1"/>
</dbReference>